<feature type="transmembrane region" description="Helical" evidence="9">
    <location>
        <begin position="449"/>
        <end position="471"/>
    </location>
</feature>
<reference evidence="10 11" key="1">
    <citation type="submission" date="2015-12" db="EMBL/GenBank/DDBJ databases">
        <title>Draft genome of Thermovenabulum gondwanense isolated from a red thermophilic microbial mat colonisisng an outflow channel of a bore well.</title>
        <authorList>
            <person name="Patel B.K."/>
        </authorList>
    </citation>
    <scope>NUCLEOTIDE SEQUENCE [LARGE SCALE GENOMIC DNA]</scope>
    <source>
        <strain evidence="10 11">R270</strain>
    </source>
</reference>
<evidence type="ECO:0000256" key="9">
    <source>
        <dbReference type="SAM" id="Phobius"/>
    </source>
</evidence>
<dbReference type="Gene3D" id="3.30.70.2750">
    <property type="match status" value="1"/>
</dbReference>
<dbReference type="Proteomes" id="UP000075737">
    <property type="component" value="Unassembled WGS sequence"/>
</dbReference>
<evidence type="ECO:0000313" key="10">
    <source>
        <dbReference type="EMBL" id="KYO65482.1"/>
    </source>
</evidence>
<keyword evidence="11" id="KW-1185">Reference proteome</keyword>
<dbReference type="EMBL" id="LOHZ01000033">
    <property type="protein sequence ID" value="KYO65482.1"/>
    <property type="molecule type" value="Genomic_DNA"/>
</dbReference>
<evidence type="ECO:0000256" key="4">
    <source>
        <dbReference type="ARBA" id="ARBA00022692"/>
    </source>
</evidence>
<dbReference type="GO" id="GO:0016471">
    <property type="term" value="C:vacuolar proton-transporting V-type ATPase complex"/>
    <property type="evidence" value="ECO:0007669"/>
    <property type="project" value="TreeGrafter"/>
</dbReference>
<dbReference type="Gene3D" id="1.20.1460.20">
    <property type="match status" value="1"/>
</dbReference>
<evidence type="ECO:0000256" key="1">
    <source>
        <dbReference type="ARBA" id="ARBA00004141"/>
    </source>
</evidence>
<dbReference type="AlphaFoldDB" id="A0A162MEI9"/>
<dbReference type="InterPro" id="IPR002490">
    <property type="entry name" value="V-ATPase_116kDa_su"/>
</dbReference>
<sequence length="687" mass="78638">MAIEKMNIMGVIGKKELLDRVMRQIVLNGSMHFLNAFSRISATDFVLPPNEKNIEALEELPYVKPYSAKRDFSKEEEMIVSLLGLFNLSPEIKREYLGQDYDYSEYMESLNKIYLKIREYAQEIKEKSNLCEQNMEFIRNLKYLEKYDFDLSELLKMKFMTFKFLKLTKENYLKLKKNYENIPAVVIKVEAESKYVYVASITPNTLQETVERILSSLNFEELKLPIDYEGNASEIIRKLQEEIDRYKSRIEQLKRDIENFGRQFKEEIRKSFARLEMEKKIEELKSDVAISRNLFYLFGFVPVSKVESLKDELEKNFKDELIILIEETGNKNSSLTPPTKLKNPGLFRPFEEMVKMYGIPSYDEKDPTVFFGLTYMLLFGAMFGDLGQGLVLFTAGIVLNLFMRRPNLGGVLSRIGLSSAIFGLLYGSVFGSEELIPALIVRPMANINFMLLSAVALGICLLIAGFIFGILNSSLSGNFKEGIFGRNGAAGLSFYILLLYSIYNYSIKNIGLSPMITFLLILSLMIIVLREPLTNILFKKEKLFSEPAGDYFVEEGFGVLETLLSMVSNTISFIRVGAFALNHVGLYIAFATMAEMTRSRIGGIMLLILGNAIIIGLEGLIVFIQALRLEYYELFSKYFKGEGVEYSPALIMKSSEYIRKVKTLSRKAFMDQFGKTLKMKMIKMAMV</sequence>
<feature type="transmembrane region" description="Helical" evidence="9">
    <location>
        <begin position="604"/>
        <end position="627"/>
    </location>
</feature>
<dbReference type="GO" id="GO:0051117">
    <property type="term" value="F:ATPase binding"/>
    <property type="evidence" value="ECO:0007669"/>
    <property type="project" value="TreeGrafter"/>
</dbReference>
<dbReference type="PANTHER" id="PTHR11629:SF63">
    <property type="entry name" value="V-TYPE PROTON ATPASE SUBUNIT A"/>
    <property type="match status" value="1"/>
</dbReference>
<protein>
    <submittedName>
        <fullName evidence="10">Uncharacterized protein</fullName>
    </submittedName>
</protein>
<keyword evidence="5 9" id="KW-1133">Transmembrane helix</keyword>
<feature type="transmembrane region" description="Helical" evidence="9">
    <location>
        <begin position="573"/>
        <end position="592"/>
    </location>
</feature>
<dbReference type="PATRIC" id="fig|520767.4.peg.1622"/>
<keyword evidence="8" id="KW-0175">Coiled coil</keyword>
<feature type="transmembrane region" description="Helical" evidence="9">
    <location>
        <begin position="411"/>
        <end position="429"/>
    </location>
</feature>
<feature type="transmembrane region" description="Helical" evidence="9">
    <location>
        <begin position="483"/>
        <end position="503"/>
    </location>
</feature>
<evidence type="ECO:0000256" key="7">
    <source>
        <dbReference type="ARBA" id="ARBA00023136"/>
    </source>
</evidence>
<dbReference type="RefSeq" id="WP_083947416.1">
    <property type="nucleotide sequence ID" value="NZ_LOHZ01000033.1"/>
</dbReference>
<keyword evidence="7 9" id="KW-0472">Membrane</keyword>
<dbReference type="OrthoDB" id="9803814at2"/>
<feature type="transmembrane region" description="Helical" evidence="9">
    <location>
        <begin position="509"/>
        <end position="529"/>
    </location>
</feature>
<feature type="transmembrane region" description="Helical" evidence="9">
    <location>
        <begin position="375"/>
        <end position="399"/>
    </location>
</feature>
<comment type="caution">
    <text evidence="10">The sequence shown here is derived from an EMBL/GenBank/DDBJ whole genome shotgun (WGS) entry which is preliminary data.</text>
</comment>
<comment type="subcellular location">
    <subcellularLocation>
        <location evidence="1">Membrane</location>
        <topology evidence="1">Multi-pass membrane protein</topology>
    </subcellularLocation>
</comment>
<evidence type="ECO:0000256" key="6">
    <source>
        <dbReference type="ARBA" id="ARBA00023065"/>
    </source>
</evidence>
<organism evidence="10 11">
    <name type="scientific">Thermovenabulum gondwanense</name>
    <dbReference type="NCBI Taxonomy" id="520767"/>
    <lineage>
        <taxon>Bacteria</taxon>
        <taxon>Bacillati</taxon>
        <taxon>Bacillota</taxon>
        <taxon>Clostridia</taxon>
        <taxon>Thermosediminibacterales</taxon>
        <taxon>Thermosediminibacteraceae</taxon>
        <taxon>Thermovenabulum</taxon>
    </lineage>
</organism>
<keyword evidence="4 9" id="KW-0812">Transmembrane</keyword>
<comment type="similarity">
    <text evidence="2">Belongs to the V-ATPase 116 kDa subunit family.</text>
</comment>
<evidence type="ECO:0000256" key="3">
    <source>
        <dbReference type="ARBA" id="ARBA00022448"/>
    </source>
</evidence>
<dbReference type="Gene3D" id="3.30.70.2170">
    <property type="match status" value="1"/>
</dbReference>
<gene>
    <name evidence="10" type="ORF">ATZ99_15180</name>
</gene>
<evidence type="ECO:0000256" key="8">
    <source>
        <dbReference type="SAM" id="Coils"/>
    </source>
</evidence>
<dbReference type="PANTHER" id="PTHR11629">
    <property type="entry name" value="VACUOLAR PROTON ATPASES"/>
    <property type="match status" value="1"/>
</dbReference>
<dbReference type="GO" id="GO:0046961">
    <property type="term" value="F:proton-transporting ATPase activity, rotational mechanism"/>
    <property type="evidence" value="ECO:0007669"/>
    <property type="project" value="InterPro"/>
</dbReference>
<keyword evidence="6" id="KW-0406">Ion transport</keyword>
<evidence type="ECO:0000313" key="11">
    <source>
        <dbReference type="Proteomes" id="UP000075737"/>
    </source>
</evidence>
<evidence type="ECO:0000256" key="5">
    <source>
        <dbReference type="ARBA" id="ARBA00022989"/>
    </source>
</evidence>
<evidence type="ECO:0000256" key="2">
    <source>
        <dbReference type="ARBA" id="ARBA00009904"/>
    </source>
</evidence>
<dbReference type="GO" id="GO:0033179">
    <property type="term" value="C:proton-transporting V-type ATPase, V0 domain"/>
    <property type="evidence" value="ECO:0007669"/>
    <property type="project" value="InterPro"/>
</dbReference>
<dbReference type="STRING" id="520767.ATZ99_15180"/>
<keyword evidence="3" id="KW-0813">Transport</keyword>
<feature type="coiled-coil region" evidence="8">
    <location>
        <begin position="229"/>
        <end position="294"/>
    </location>
</feature>
<dbReference type="GO" id="GO:0007035">
    <property type="term" value="P:vacuolar acidification"/>
    <property type="evidence" value="ECO:0007669"/>
    <property type="project" value="TreeGrafter"/>
</dbReference>
<dbReference type="Pfam" id="PF01496">
    <property type="entry name" value="V_ATPase_I"/>
    <property type="match status" value="2"/>
</dbReference>
<proteinExistence type="inferred from homology"/>
<name>A0A162MEI9_9FIRM</name>
<accession>A0A162MEI9</accession>